<evidence type="ECO:0000256" key="10">
    <source>
        <dbReference type="ARBA" id="ARBA00055605"/>
    </source>
</evidence>
<dbReference type="InterPro" id="IPR033248">
    <property type="entry name" value="Transketolase_C"/>
</dbReference>
<dbReference type="GO" id="GO:0016114">
    <property type="term" value="P:terpenoid biosynthetic process"/>
    <property type="evidence" value="ECO:0007669"/>
    <property type="project" value="UniProtKB-UniRule"/>
</dbReference>
<dbReference type="GO" id="GO:0009228">
    <property type="term" value="P:thiamine biosynthetic process"/>
    <property type="evidence" value="ECO:0007669"/>
    <property type="project" value="UniProtKB-UniRule"/>
</dbReference>
<comment type="similarity">
    <text evidence="2 11">Belongs to the transketolase family. DXPS subfamily.</text>
</comment>
<evidence type="ECO:0000259" key="13">
    <source>
        <dbReference type="SMART" id="SM00861"/>
    </source>
</evidence>
<dbReference type="GO" id="GO:0019288">
    <property type="term" value="P:isopentenyl diphosphate biosynthetic process, methylerythritol 4-phosphate pathway"/>
    <property type="evidence" value="ECO:0007669"/>
    <property type="project" value="TreeGrafter"/>
</dbReference>
<dbReference type="PANTHER" id="PTHR43322">
    <property type="entry name" value="1-D-DEOXYXYLULOSE 5-PHOSPHATE SYNTHASE-RELATED"/>
    <property type="match status" value="1"/>
</dbReference>
<keyword evidence="7 11" id="KW-0784">Thiamine biosynthesis</keyword>
<comment type="cofactor">
    <cofactor evidence="11">
        <name>Mg(2+)</name>
        <dbReference type="ChEBI" id="CHEBI:18420"/>
    </cofactor>
    <text evidence="11">Binds 1 Mg(2+) ion per subunit.</text>
</comment>
<evidence type="ECO:0000256" key="11">
    <source>
        <dbReference type="HAMAP-Rule" id="MF_00315"/>
    </source>
</evidence>
<evidence type="ECO:0000256" key="3">
    <source>
        <dbReference type="ARBA" id="ARBA00011738"/>
    </source>
</evidence>
<feature type="binding site" evidence="11">
    <location>
        <position position="174"/>
    </location>
    <ligand>
        <name>thiamine diphosphate</name>
        <dbReference type="ChEBI" id="CHEBI:58937"/>
    </ligand>
</feature>
<evidence type="ECO:0000256" key="9">
    <source>
        <dbReference type="ARBA" id="ARBA00023229"/>
    </source>
</evidence>
<feature type="binding site" evidence="11">
    <location>
        <begin position="145"/>
        <end position="146"/>
    </location>
    <ligand>
        <name>thiamine diphosphate</name>
        <dbReference type="ChEBI" id="CHEBI:58937"/>
    </ligand>
</feature>
<feature type="binding site" evidence="11">
    <location>
        <position position="174"/>
    </location>
    <ligand>
        <name>Mg(2+)</name>
        <dbReference type="ChEBI" id="CHEBI:18420"/>
    </ligand>
</feature>
<organism evidence="14 15">
    <name type="scientific">Streptomyces regalis</name>
    <dbReference type="NCBI Taxonomy" id="68262"/>
    <lineage>
        <taxon>Bacteria</taxon>
        <taxon>Bacillati</taxon>
        <taxon>Actinomycetota</taxon>
        <taxon>Actinomycetes</taxon>
        <taxon>Kitasatosporales</taxon>
        <taxon>Streptomycetaceae</taxon>
        <taxon>Streptomyces</taxon>
    </lineage>
</organism>
<name>A0A0X3VHE8_9ACTN</name>
<dbReference type="AlphaFoldDB" id="A0A0X3VHE8"/>
<gene>
    <name evidence="11" type="primary">dxs</name>
    <name evidence="14" type="ORF">ADL12_05660</name>
</gene>
<feature type="domain" description="Transketolase-like pyrimidine-binding" evidence="13">
    <location>
        <begin position="316"/>
        <end position="480"/>
    </location>
</feature>
<dbReference type="NCBIfam" id="NF003933">
    <property type="entry name" value="PRK05444.2-2"/>
    <property type="match status" value="1"/>
</dbReference>
<evidence type="ECO:0000256" key="6">
    <source>
        <dbReference type="ARBA" id="ARBA00022842"/>
    </source>
</evidence>
<dbReference type="Gene3D" id="3.40.50.920">
    <property type="match status" value="1"/>
</dbReference>
<keyword evidence="9 11" id="KW-0414">Isoprene biosynthesis</keyword>
<evidence type="ECO:0000256" key="1">
    <source>
        <dbReference type="ARBA" id="ARBA00004980"/>
    </source>
</evidence>
<evidence type="ECO:0000256" key="2">
    <source>
        <dbReference type="ARBA" id="ARBA00011081"/>
    </source>
</evidence>
<dbReference type="OrthoDB" id="9803371at2"/>
<evidence type="ECO:0000313" key="15">
    <source>
        <dbReference type="Proteomes" id="UP000053923"/>
    </source>
</evidence>
<dbReference type="Pfam" id="PF02780">
    <property type="entry name" value="Transketolase_C"/>
    <property type="match status" value="1"/>
</dbReference>
<dbReference type="GO" id="GO:0005829">
    <property type="term" value="C:cytosol"/>
    <property type="evidence" value="ECO:0007669"/>
    <property type="project" value="TreeGrafter"/>
</dbReference>
<dbReference type="FunFam" id="3.40.50.970:FF:000005">
    <property type="entry name" value="1-deoxy-D-xylulose-5-phosphate synthase"/>
    <property type="match status" value="1"/>
</dbReference>
<keyword evidence="4 11" id="KW-0808">Transferase</keyword>
<keyword evidence="8 11" id="KW-0786">Thiamine pyrophosphate</keyword>
<reference evidence="15" key="1">
    <citation type="submission" date="2015-10" db="EMBL/GenBank/DDBJ databases">
        <authorList>
            <person name="Ju K.-S."/>
            <person name="Doroghazi J.R."/>
            <person name="Metcalf W.W."/>
        </authorList>
    </citation>
    <scope>NUCLEOTIDE SEQUENCE [LARGE SCALE GENOMIC DNA]</scope>
    <source>
        <strain evidence="15">NRRL 3151</strain>
    </source>
</reference>
<dbReference type="CDD" id="cd07033">
    <property type="entry name" value="TPP_PYR_DXS_TK_like"/>
    <property type="match status" value="1"/>
</dbReference>
<feature type="binding site" evidence="11">
    <location>
        <begin position="113"/>
        <end position="115"/>
    </location>
    <ligand>
        <name>thiamine diphosphate</name>
        <dbReference type="ChEBI" id="CHEBI:58937"/>
    </ligand>
</feature>
<dbReference type="PROSITE" id="PS00802">
    <property type="entry name" value="TRANSKETOLASE_2"/>
    <property type="match status" value="1"/>
</dbReference>
<dbReference type="Pfam" id="PF13292">
    <property type="entry name" value="DXP_synthase_N"/>
    <property type="match status" value="1"/>
</dbReference>
<keyword evidence="15" id="KW-1185">Reference proteome</keyword>
<dbReference type="EC" id="2.2.1.7" evidence="11"/>
<dbReference type="NCBIfam" id="TIGR00204">
    <property type="entry name" value="dxs"/>
    <property type="match status" value="1"/>
</dbReference>
<comment type="pathway">
    <text evidence="1 11">Metabolic intermediate biosynthesis; 1-deoxy-D-xylulose 5-phosphate biosynthesis; 1-deoxy-D-xylulose 5-phosphate from D-glyceraldehyde 3-phosphate and pyruvate: step 1/1.</text>
</comment>
<dbReference type="UniPathway" id="UPA00064">
    <property type="reaction ID" value="UER00091"/>
</dbReference>
<dbReference type="HAMAP" id="MF_00315">
    <property type="entry name" value="DXP_synth"/>
    <property type="match status" value="1"/>
</dbReference>
<comment type="subunit">
    <text evidence="3 11">Homodimer.</text>
</comment>
<dbReference type="GO" id="GO:0008661">
    <property type="term" value="F:1-deoxy-D-xylulose-5-phosphate synthase activity"/>
    <property type="evidence" value="ECO:0007669"/>
    <property type="project" value="UniProtKB-UniRule"/>
</dbReference>
<dbReference type="GO" id="GO:0000287">
    <property type="term" value="F:magnesium ion binding"/>
    <property type="evidence" value="ECO:0007669"/>
    <property type="project" value="UniProtKB-UniRule"/>
</dbReference>
<dbReference type="FunFam" id="3.40.50.920:FF:000002">
    <property type="entry name" value="1-deoxy-D-xylulose-5-phosphate synthase"/>
    <property type="match status" value="1"/>
</dbReference>
<evidence type="ECO:0000256" key="5">
    <source>
        <dbReference type="ARBA" id="ARBA00022723"/>
    </source>
</evidence>
<evidence type="ECO:0000256" key="4">
    <source>
        <dbReference type="ARBA" id="ARBA00022679"/>
    </source>
</evidence>
<feature type="binding site" evidence="11">
    <location>
        <position position="73"/>
    </location>
    <ligand>
        <name>thiamine diphosphate</name>
        <dbReference type="ChEBI" id="CHEBI:58937"/>
    </ligand>
</feature>
<evidence type="ECO:0000256" key="8">
    <source>
        <dbReference type="ARBA" id="ARBA00023052"/>
    </source>
</evidence>
<dbReference type="SUPFAM" id="SSF52518">
    <property type="entry name" value="Thiamin diphosphate-binding fold (THDP-binding)"/>
    <property type="match status" value="2"/>
</dbReference>
<dbReference type="InterPro" id="IPR049557">
    <property type="entry name" value="Transketolase_CS"/>
</dbReference>
<feature type="region of interest" description="Disordered" evidence="12">
    <location>
        <begin position="627"/>
        <end position="668"/>
    </location>
</feature>
<feature type="binding site" evidence="11">
    <location>
        <position position="144"/>
    </location>
    <ligand>
        <name>Mg(2+)</name>
        <dbReference type="ChEBI" id="CHEBI:18420"/>
    </ligand>
</feature>
<evidence type="ECO:0000256" key="7">
    <source>
        <dbReference type="ARBA" id="ARBA00022977"/>
    </source>
</evidence>
<comment type="catalytic activity">
    <reaction evidence="11">
        <text>D-glyceraldehyde 3-phosphate + pyruvate + H(+) = 1-deoxy-D-xylulose 5-phosphate + CO2</text>
        <dbReference type="Rhea" id="RHEA:12605"/>
        <dbReference type="ChEBI" id="CHEBI:15361"/>
        <dbReference type="ChEBI" id="CHEBI:15378"/>
        <dbReference type="ChEBI" id="CHEBI:16526"/>
        <dbReference type="ChEBI" id="CHEBI:57792"/>
        <dbReference type="ChEBI" id="CHEBI:59776"/>
        <dbReference type="EC" id="2.2.1.7"/>
    </reaction>
</comment>
<comment type="function">
    <text evidence="10 11">Catalyzes the acyloin condensation reaction between C atoms 2 and 3 of pyruvate and glyceraldehyde 3-phosphate to yield 1-deoxy-D-xylulose-5-phosphate (DXP).</text>
</comment>
<dbReference type="PROSITE" id="PS00801">
    <property type="entry name" value="TRANSKETOLASE_1"/>
    <property type="match status" value="1"/>
</dbReference>
<comment type="caution">
    <text evidence="14">The sequence shown here is derived from an EMBL/GenBank/DDBJ whole genome shotgun (WGS) entry which is preliminary data.</text>
</comment>
<protein>
    <recommendedName>
        <fullName evidence="11">1-deoxy-D-xylulose-5-phosphate synthase</fullName>
        <ecNumber evidence="11">2.2.1.7</ecNumber>
    </recommendedName>
    <alternativeName>
        <fullName evidence="11">1-deoxyxylulose-5-phosphate synthase</fullName>
        <shortName evidence="11">DXP synthase</shortName>
        <shortName evidence="11">DXPS</shortName>
    </alternativeName>
</protein>
<sequence>MTILESIRGPRDLKALSEAELGDLSHEIREFLVHAVARTGGHLGPNLGVVELSIALHRVFESPVDRIVWDTGHQSYVHKLLTGRQDFSKLRGKGGLSGYPSREESEHDIVENSHASTALGWADGLAKARQVQGEKGHVVAVIGDGALTGGMAWEALNNIAAAKDRPLIIVVNDNERSYAPTIGGLANHLATLRTTDSYEKVLAWGKDVLLRTPLVGNTIYESLHGAKKGFKDAFAPQGMFEDLGLKYVGPIDGHDIGAVESALRRAKRFHGPVLVHCLTEKGRGYEPALAHEEDHFHTVGVMDPLTCEPLAPSNGPSWTSVFGDEIVRIGEEREDVVAITAAMLHPVGLGKFAERFPDRVWDVGIAEQHAAVSAAGLATGGLHPVVAVYATFLNRAFDQLLMDVALHRCGVTFVLDRAGVTGADGPSHNGMWDMSILQVVPGLRIAAPRDADQLRAQLREAVAVDDAPTLVRFPKESVGPSIPAIDRVGGLDVLHRDAGEPDVLLVAVGVMAPVCLQAAELLQARGINCTVVDPRWVKPVDPALPPLAAQHRLAAVVEDNSRSAGVGAAVALALSDADVDVPVRRFGIPEQFLAHAKRGELLADIGLTPVEIAGRISASLALKEAEDSLVAGSERGDDGSQDGRAVVPAKGKPVPVKGKAVSVKEKAE</sequence>
<dbReference type="SMART" id="SM00861">
    <property type="entry name" value="Transket_pyr"/>
    <property type="match status" value="1"/>
</dbReference>
<evidence type="ECO:0000256" key="12">
    <source>
        <dbReference type="SAM" id="MobiDB-lite"/>
    </source>
</evidence>
<proteinExistence type="inferred from homology"/>
<keyword evidence="5 11" id="KW-0479">Metal-binding</keyword>
<dbReference type="InterPro" id="IPR009014">
    <property type="entry name" value="Transketo_C/PFOR_II"/>
</dbReference>
<comment type="cofactor">
    <cofactor evidence="11">
        <name>thiamine diphosphate</name>
        <dbReference type="ChEBI" id="CHEBI:58937"/>
    </cofactor>
    <text evidence="11">Binds 1 thiamine pyrophosphate per subunit.</text>
</comment>
<dbReference type="Pfam" id="PF02779">
    <property type="entry name" value="Transket_pyr"/>
    <property type="match status" value="1"/>
</dbReference>
<dbReference type="InterPro" id="IPR020826">
    <property type="entry name" value="Transketolase_BS"/>
</dbReference>
<keyword evidence="6 11" id="KW-0460">Magnesium</keyword>
<dbReference type="EMBL" id="LLZG01000025">
    <property type="protein sequence ID" value="KUL44034.1"/>
    <property type="molecule type" value="Genomic_DNA"/>
</dbReference>
<dbReference type="InterPro" id="IPR029061">
    <property type="entry name" value="THDP-binding"/>
</dbReference>
<feature type="binding site" evidence="11">
    <location>
        <position position="285"/>
    </location>
    <ligand>
        <name>thiamine diphosphate</name>
        <dbReference type="ChEBI" id="CHEBI:58937"/>
    </ligand>
</feature>
<dbReference type="GO" id="GO:0030976">
    <property type="term" value="F:thiamine pyrophosphate binding"/>
    <property type="evidence" value="ECO:0007669"/>
    <property type="project" value="UniProtKB-UniRule"/>
</dbReference>
<evidence type="ECO:0000313" key="14">
    <source>
        <dbReference type="EMBL" id="KUL44034.1"/>
    </source>
</evidence>
<accession>A0A0X3VHE8</accession>
<dbReference type="Proteomes" id="UP000053923">
    <property type="component" value="Unassembled WGS sequence"/>
</dbReference>
<dbReference type="PANTHER" id="PTHR43322:SF5">
    <property type="entry name" value="1-DEOXY-D-XYLULOSE-5-PHOSPHATE SYNTHASE, CHLOROPLASTIC"/>
    <property type="match status" value="1"/>
</dbReference>
<dbReference type="Gene3D" id="3.40.50.970">
    <property type="match status" value="2"/>
</dbReference>
<feature type="compositionally biased region" description="Low complexity" evidence="12">
    <location>
        <begin position="645"/>
        <end position="661"/>
    </location>
</feature>
<dbReference type="RefSeq" id="WP_062699156.1">
    <property type="nucleotide sequence ID" value="NZ_LLZG01000025.1"/>
</dbReference>
<dbReference type="InterPro" id="IPR005477">
    <property type="entry name" value="Dxylulose-5-P_synthase"/>
</dbReference>
<dbReference type="InterPro" id="IPR005475">
    <property type="entry name" value="Transketolase-like_Pyr-bd"/>
</dbReference>
<dbReference type="SUPFAM" id="SSF52922">
    <property type="entry name" value="TK C-terminal domain-like"/>
    <property type="match status" value="1"/>
</dbReference>
<dbReference type="CDD" id="cd02007">
    <property type="entry name" value="TPP_DXS"/>
    <property type="match status" value="1"/>
</dbReference>
<feature type="binding site" evidence="11">
    <location>
        <position position="367"/>
    </location>
    <ligand>
        <name>thiamine diphosphate</name>
        <dbReference type="ChEBI" id="CHEBI:58937"/>
    </ligand>
</feature>